<keyword evidence="2" id="KW-1185">Reference proteome</keyword>
<proteinExistence type="predicted"/>
<gene>
    <name evidence="1" type="ORF">EYF80_023105</name>
</gene>
<name>A0A4Z2HLL3_9TELE</name>
<dbReference type="EMBL" id="SRLO01000215">
    <property type="protein sequence ID" value="TNN66716.1"/>
    <property type="molecule type" value="Genomic_DNA"/>
</dbReference>
<sequence length="66" mass="6804">MGFSGGMETLLPVSAAAPSLVAPELMPAAACITTTSLAATDLEYASFGSSRYVMMQSKTKTSAVRK</sequence>
<evidence type="ECO:0000313" key="2">
    <source>
        <dbReference type="Proteomes" id="UP000314294"/>
    </source>
</evidence>
<reference evidence="1 2" key="1">
    <citation type="submission" date="2019-03" db="EMBL/GenBank/DDBJ databases">
        <title>First draft genome of Liparis tanakae, snailfish: a comprehensive survey of snailfish specific genes.</title>
        <authorList>
            <person name="Kim W."/>
            <person name="Song I."/>
            <person name="Jeong J.-H."/>
            <person name="Kim D."/>
            <person name="Kim S."/>
            <person name="Ryu S."/>
            <person name="Song J.Y."/>
            <person name="Lee S.K."/>
        </authorList>
    </citation>
    <scope>NUCLEOTIDE SEQUENCE [LARGE SCALE GENOMIC DNA]</scope>
    <source>
        <tissue evidence="1">Muscle</tissue>
    </source>
</reference>
<organism evidence="1 2">
    <name type="scientific">Liparis tanakae</name>
    <name type="common">Tanaka's snailfish</name>
    <dbReference type="NCBI Taxonomy" id="230148"/>
    <lineage>
        <taxon>Eukaryota</taxon>
        <taxon>Metazoa</taxon>
        <taxon>Chordata</taxon>
        <taxon>Craniata</taxon>
        <taxon>Vertebrata</taxon>
        <taxon>Euteleostomi</taxon>
        <taxon>Actinopterygii</taxon>
        <taxon>Neopterygii</taxon>
        <taxon>Teleostei</taxon>
        <taxon>Neoteleostei</taxon>
        <taxon>Acanthomorphata</taxon>
        <taxon>Eupercaria</taxon>
        <taxon>Perciformes</taxon>
        <taxon>Cottioidei</taxon>
        <taxon>Cottales</taxon>
        <taxon>Liparidae</taxon>
        <taxon>Liparis</taxon>
    </lineage>
</organism>
<dbReference type="AlphaFoldDB" id="A0A4Z2HLL3"/>
<protein>
    <submittedName>
        <fullName evidence="1">Uncharacterized protein</fullName>
    </submittedName>
</protein>
<dbReference type="Proteomes" id="UP000314294">
    <property type="component" value="Unassembled WGS sequence"/>
</dbReference>
<evidence type="ECO:0000313" key="1">
    <source>
        <dbReference type="EMBL" id="TNN66716.1"/>
    </source>
</evidence>
<comment type="caution">
    <text evidence="1">The sequence shown here is derived from an EMBL/GenBank/DDBJ whole genome shotgun (WGS) entry which is preliminary data.</text>
</comment>
<accession>A0A4Z2HLL3</accession>